<dbReference type="InParanoid" id="A0A2H3EK74"/>
<dbReference type="InterPro" id="IPR013087">
    <property type="entry name" value="Znf_C2H2_type"/>
</dbReference>
<protein>
    <recommendedName>
        <fullName evidence="2">C2H2-type domain-containing protein</fullName>
    </recommendedName>
</protein>
<dbReference type="GO" id="GO:0008270">
    <property type="term" value="F:zinc ion binding"/>
    <property type="evidence" value="ECO:0007669"/>
    <property type="project" value="UniProtKB-KW"/>
</dbReference>
<evidence type="ECO:0000259" key="2">
    <source>
        <dbReference type="PROSITE" id="PS50157"/>
    </source>
</evidence>
<proteinExistence type="predicted"/>
<sequence>MENLLQPKTFQCSLCSASFTRSTHLSRHLHTHTSERAHRCVDRRGRSSFPPEVLSGRDIFSLSLLDHADIFLEGMRSGESQMRFAGTVLEMHLSRKGMFVHQRSRGLTISPWPDQLLTPATILPVLLTPSRTHFSSRPALRVRVEGWKEMTAPSDEVGADTELSEAEKQHYLNSYENICRTKTLNAPNGISVRRTLGEVETIVLPAFWCQGVVEHIRKCRYIGRSHLWLVLMASHLQTLLFGRYLERMWGSY</sequence>
<dbReference type="EMBL" id="KZ293644">
    <property type="protein sequence ID" value="PBL03099.1"/>
    <property type="molecule type" value="Genomic_DNA"/>
</dbReference>
<dbReference type="SUPFAM" id="SSF57667">
    <property type="entry name" value="beta-beta-alpha zinc fingers"/>
    <property type="match status" value="1"/>
</dbReference>
<dbReference type="InterPro" id="IPR036236">
    <property type="entry name" value="Znf_C2H2_sf"/>
</dbReference>
<organism evidence="3 4">
    <name type="scientific">Armillaria gallica</name>
    <name type="common">Bulbous honey fungus</name>
    <name type="synonym">Armillaria bulbosa</name>
    <dbReference type="NCBI Taxonomy" id="47427"/>
    <lineage>
        <taxon>Eukaryota</taxon>
        <taxon>Fungi</taxon>
        <taxon>Dikarya</taxon>
        <taxon>Basidiomycota</taxon>
        <taxon>Agaricomycotina</taxon>
        <taxon>Agaricomycetes</taxon>
        <taxon>Agaricomycetidae</taxon>
        <taxon>Agaricales</taxon>
        <taxon>Marasmiineae</taxon>
        <taxon>Physalacriaceae</taxon>
        <taxon>Armillaria</taxon>
    </lineage>
</organism>
<keyword evidence="4" id="KW-1185">Reference proteome</keyword>
<dbReference type="AlphaFoldDB" id="A0A2H3EK74"/>
<gene>
    <name evidence="3" type="ORF">ARMGADRAFT_1021858</name>
</gene>
<accession>A0A2H3EK74</accession>
<dbReference type="Gene3D" id="3.30.160.60">
    <property type="entry name" value="Classic Zinc Finger"/>
    <property type="match status" value="1"/>
</dbReference>
<dbReference type="PROSITE" id="PS50157">
    <property type="entry name" value="ZINC_FINGER_C2H2_2"/>
    <property type="match status" value="1"/>
</dbReference>
<evidence type="ECO:0000313" key="4">
    <source>
        <dbReference type="Proteomes" id="UP000217790"/>
    </source>
</evidence>
<keyword evidence="1" id="KW-0862">Zinc</keyword>
<keyword evidence="1" id="KW-0863">Zinc-finger</keyword>
<name>A0A2H3EK74_ARMGA</name>
<evidence type="ECO:0000313" key="3">
    <source>
        <dbReference type="EMBL" id="PBL03099.1"/>
    </source>
</evidence>
<dbReference type="Proteomes" id="UP000217790">
    <property type="component" value="Unassembled WGS sequence"/>
</dbReference>
<evidence type="ECO:0000256" key="1">
    <source>
        <dbReference type="PROSITE-ProRule" id="PRU00042"/>
    </source>
</evidence>
<keyword evidence="1" id="KW-0479">Metal-binding</keyword>
<reference evidence="4" key="1">
    <citation type="journal article" date="2017" name="Nat. Ecol. Evol.">
        <title>Genome expansion and lineage-specific genetic innovations in the forest pathogenic fungi Armillaria.</title>
        <authorList>
            <person name="Sipos G."/>
            <person name="Prasanna A.N."/>
            <person name="Walter M.C."/>
            <person name="O'Connor E."/>
            <person name="Balint B."/>
            <person name="Krizsan K."/>
            <person name="Kiss B."/>
            <person name="Hess J."/>
            <person name="Varga T."/>
            <person name="Slot J."/>
            <person name="Riley R."/>
            <person name="Boka B."/>
            <person name="Rigling D."/>
            <person name="Barry K."/>
            <person name="Lee J."/>
            <person name="Mihaltcheva S."/>
            <person name="LaButti K."/>
            <person name="Lipzen A."/>
            <person name="Waldron R."/>
            <person name="Moloney N.M."/>
            <person name="Sperisen C."/>
            <person name="Kredics L."/>
            <person name="Vagvoelgyi C."/>
            <person name="Patrignani A."/>
            <person name="Fitzpatrick D."/>
            <person name="Nagy I."/>
            <person name="Doyle S."/>
            <person name="Anderson J.B."/>
            <person name="Grigoriev I.V."/>
            <person name="Gueldener U."/>
            <person name="Muensterkoetter M."/>
            <person name="Nagy L.G."/>
        </authorList>
    </citation>
    <scope>NUCLEOTIDE SEQUENCE [LARGE SCALE GENOMIC DNA]</scope>
    <source>
        <strain evidence="4">Ar21-2</strain>
    </source>
</reference>
<dbReference type="STRING" id="47427.A0A2H3EK74"/>
<dbReference type="PROSITE" id="PS00028">
    <property type="entry name" value="ZINC_FINGER_C2H2_1"/>
    <property type="match status" value="1"/>
</dbReference>
<feature type="domain" description="C2H2-type" evidence="2">
    <location>
        <begin position="10"/>
        <end position="37"/>
    </location>
</feature>